<evidence type="ECO:0000313" key="9">
    <source>
        <dbReference type="EMBL" id="TGO06443.1"/>
    </source>
</evidence>
<evidence type="ECO:0000259" key="8">
    <source>
        <dbReference type="Pfam" id="PF05140"/>
    </source>
</evidence>
<keyword evidence="2 7" id="KW-0812">Transmembrane</keyword>
<organism evidence="9 10">
    <name type="scientific">Serinibacter arcticus</name>
    <dbReference type="NCBI Taxonomy" id="1655435"/>
    <lineage>
        <taxon>Bacteria</taxon>
        <taxon>Bacillati</taxon>
        <taxon>Actinomycetota</taxon>
        <taxon>Actinomycetes</taxon>
        <taxon>Micrococcales</taxon>
        <taxon>Beutenbergiaceae</taxon>
        <taxon>Serinibacter</taxon>
    </lineage>
</organism>
<feature type="domain" description="ResB-like" evidence="8">
    <location>
        <begin position="57"/>
        <end position="538"/>
    </location>
</feature>
<dbReference type="InterPro" id="IPR007816">
    <property type="entry name" value="ResB-like_domain"/>
</dbReference>
<feature type="transmembrane region" description="Helical" evidence="7">
    <location>
        <begin position="114"/>
        <end position="135"/>
    </location>
</feature>
<proteinExistence type="predicted"/>
<keyword evidence="5 7" id="KW-0472">Membrane</keyword>
<evidence type="ECO:0000256" key="1">
    <source>
        <dbReference type="ARBA" id="ARBA00004141"/>
    </source>
</evidence>
<evidence type="ECO:0000256" key="2">
    <source>
        <dbReference type="ARBA" id="ARBA00022692"/>
    </source>
</evidence>
<keyword evidence="3" id="KW-0201">Cytochrome c-type biogenesis</keyword>
<feature type="region of interest" description="Disordered" evidence="6">
    <location>
        <begin position="1"/>
        <end position="37"/>
    </location>
</feature>
<dbReference type="Proteomes" id="UP000297318">
    <property type="component" value="Unassembled WGS sequence"/>
</dbReference>
<evidence type="ECO:0000256" key="3">
    <source>
        <dbReference type="ARBA" id="ARBA00022748"/>
    </source>
</evidence>
<dbReference type="RefSeq" id="WP_233251427.1">
    <property type="nucleotide sequence ID" value="NZ_RHPJ01000001.1"/>
</dbReference>
<comment type="subcellular location">
    <subcellularLocation>
        <location evidence="1">Membrane</location>
        <topology evidence="1">Multi-pass membrane protein</topology>
    </subcellularLocation>
</comment>
<evidence type="ECO:0000256" key="7">
    <source>
        <dbReference type="SAM" id="Phobius"/>
    </source>
</evidence>
<dbReference type="PANTHER" id="PTHR31566">
    <property type="entry name" value="CYTOCHROME C BIOGENESIS PROTEIN CCS1, CHLOROPLASTIC"/>
    <property type="match status" value="1"/>
</dbReference>
<accession>A0A4Z1E7I2</accession>
<feature type="compositionally biased region" description="Basic and acidic residues" evidence="6">
    <location>
        <begin position="567"/>
        <end position="576"/>
    </location>
</feature>
<comment type="caution">
    <text evidence="9">The sequence shown here is derived from an EMBL/GenBank/DDBJ whole genome shotgun (WGS) entry which is preliminary data.</text>
</comment>
<dbReference type="GO" id="GO:0016020">
    <property type="term" value="C:membrane"/>
    <property type="evidence" value="ECO:0007669"/>
    <property type="project" value="UniProtKB-SubCell"/>
</dbReference>
<reference evidence="9 10" key="1">
    <citation type="submission" date="2018-11" db="EMBL/GenBank/DDBJ databases">
        <title>Complete genome sequencing of the Actinobacteria Serinibacter sp. K3-2.</title>
        <authorList>
            <person name="Rakitin A.L."/>
            <person name="Beletsky A.V."/>
            <person name="Mardanov A.V."/>
            <person name="Ravin N.V."/>
            <person name="Gromova A.S."/>
            <person name="Filippova S.N."/>
            <person name="Gal'Chenko V.F."/>
        </authorList>
    </citation>
    <scope>NUCLEOTIDE SEQUENCE [LARGE SCALE GENOMIC DNA]</scope>
    <source>
        <strain evidence="9 10">K3-2</strain>
    </source>
</reference>
<feature type="transmembrane region" description="Helical" evidence="7">
    <location>
        <begin position="59"/>
        <end position="77"/>
    </location>
</feature>
<feature type="transmembrane region" description="Helical" evidence="7">
    <location>
        <begin position="209"/>
        <end position="230"/>
    </location>
</feature>
<dbReference type="EMBL" id="RHPJ01000001">
    <property type="protein sequence ID" value="TGO06443.1"/>
    <property type="molecule type" value="Genomic_DNA"/>
</dbReference>
<gene>
    <name evidence="9" type="ORF">SERN_0635</name>
</gene>
<sequence length="576" mass="62388">MSAGYRPEGLVSGDDPERPDGDSTDTTRPTAQAPAPGPVGFGPVAWLRWTWRQLTSMRVALLLLLLLAVVALPGTFFPQRPQDPARVAQYYLDNPSLAPVLERWGLFDVFASPWFSAVYLLLFLSLVGCIVPRSLDHIKALRRPPPAAPSRFTRFPVRDAFASPVARDEAVATATTALKGYRLRRTDGADGAVTTLSAERGYTRESGNIVFHLALVGLLIAVGYGTFVHYRGQVIVVEGDTFANSQVQYDSFESGPWFDEGGLEPFRMRLDRFTSAFDEVSGQAADFRAEVTVTEPDGDEQPETIRVNHPLRTGGASVYLMGNGFAPDVTVTDAEGNVGFSGPVPFVIVDQATYDSRGVIKVPDTQVGDQIGLSGVFLPTAVVDPASDTAFSISPEPNEPLLVLDVWYGNLGLDDGVPQNVYQLDTQAMQQVRAPGPDGEDAPVRVVVAPGQTVDLPDGLGTITFNDLPRYVGLDLRYDPTLPWVLTFALLALAGLSASLFLPRRRVFVRIGQDEGGRTVVTAAALARGDDPGLERELTRVLEPLRPAVGKTDQDRMNQETGQAPDRQQDEGARRG</sequence>
<dbReference type="InterPro" id="IPR023494">
    <property type="entry name" value="Cyt_c_bgen_Ccs1/CcsB/ResB"/>
</dbReference>
<name>A0A4Z1E7I2_9MICO</name>
<feature type="region of interest" description="Disordered" evidence="6">
    <location>
        <begin position="543"/>
        <end position="576"/>
    </location>
</feature>
<dbReference type="Pfam" id="PF05140">
    <property type="entry name" value="ResB"/>
    <property type="match status" value="1"/>
</dbReference>
<dbReference type="PANTHER" id="PTHR31566:SF0">
    <property type="entry name" value="CYTOCHROME C BIOGENESIS PROTEIN CCS1, CHLOROPLASTIC"/>
    <property type="match status" value="1"/>
</dbReference>
<keyword evidence="4 7" id="KW-1133">Transmembrane helix</keyword>
<evidence type="ECO:0000256" key="6">
    <source>
        <dbReference type="SAM" id="MobiDB-lite"/>
    </source>
</evidence>
<dbReference type="AlphaFoldDB" id="A0A4Z1E7I2"/>
<evidence type="ECO:0000256" key="4">
    <source>
        <dbReference type="ARBA" id="ARBA00022989"/>
    </source>
</evidence>
<evidence type="ECO:0000313" key="10">
    <source>
        <dbReference type="Proteomes" id="UP000297318"/>
    </source>
</evidence>
<feature type="transmembrane region" description="Helical" evidence="7">
    <location>
        <begin position="482"/>
        <end position="502"/>
    </location>
</feature>
<protein>
    <submittedName>
        <fullName evidence="9">Ccs1/ResB-related putative cytochrome C-type biogenesis protein</fullName>
    </submittedName>
</protein>
<evidence type="ECO:0000256" key="5">
    <source>
        <dbReference type="ARBA" id="ARBA00023136"/>
    </source>
</evidence>
<dbReference type="GO" id="GO:0017004">
    <property type="term" value="P:cytochrome complex assembly"/>
    <property type="evidence" value="ECO:0007669"/>
    <property type="project" value="UniProtKB-KW"/>
</dbReference>
<keyword evidence="10" id="KW-1185">Reference proteome</keyword>